<protein>
    <recommendedName>
        <fullName evidence="4">Retinol dehydrogenase 12</fullName>
    </recommendedName>
</protein>
<sequence>MSTPMGGGQFFLMLMKSQFFVKIPLPTSDFTGQTVIVTGSNTGLGLEAARHLVRLGAAKVILAVRSVDKGERAAESILKSTEKTKNVIEVWQLDLGNYESIRAFGKRVGGLERLDAVIQNAGINTLEWSTAEDNETTLTVNVVGAVLVGLLVLPKLRESGKKFGTKNRLTFVGSDLHYVGSVKEAKQAGSGSLFDALNKKQNRKLFDRYPTTKLLLLYAVREIARRSPVTPESPVIISCMTPGACKSDLMRDEIPKIVRIIIQSIMGLMMRSTEVGGGMLVDAVRPDRGIEETHGAFLQDLKVFPNGPNVESAKGQDLAKRFNEELFAKLETISPGSTGVLQ</sequence>
<dbReference type="PANTHER" id="PTHR43157:SF31">
    <property type="entry name" value="PHOSPHATIDYLINOSITOL-GLYCAN BIOSYNTHESIS CLASS F PROTEIN"/>
    <property type="match status" value="1"/>
</dbReference>
<gene>
    <name evidence="2" type="ORF">BDV96DRAFT_591457</name>
</gene>
<dbReference type="Pfam" id="PF00106">
    <property type="entry name" value="adh_short"/>
    <property type="match status" value="1"/>
</dbReference>
<dbReference type="PANTHER" id="PTHR43157">
    <property type="entry name" value="PHOSPHATIDYLINOSITOL-GLYCAN BIOSYNTHESIS CLASS F PROTEIN-RELATED"/>
    <property type="match status" value="1"/>
</dbReference>
<evidence type="ECO:0008006" key="4">
    <source>
        <dbReference type="Google" id="ProtNLM"/>
    </source>
</evidence>
<dbReference type="InterPro" id="IPR002347">
    <property type="entry name" value="SDR_fam"/>
</dbReference>
<name>A0A6A5YGP3_9PLEO</name>
<dbReference type="OrthoDB" id="542013at2759"/>
<evidence type="ECO:0000256" key="1">
    <source>
        <dbReference type="ARBA" id="ARBA00023002"/>
    </source>
</evidence>
<organism evidence="2 3">
    <name type="scientific">Lophiotrema nucula</name>
    <dbReference type="NCBI Taxonomy" id="690887"/>
    <lineage>
        <taxon>Eukaryota</taxon>
        <taxon>Fungi</taxon>
        <taxon>Dikarya</taxon>
        <taxon>Ascomycota</taxon>
        <taxon>Pezizomycotina</taxon>
        <taxon>Dothideomycetes</taxon>
        <taxon>Pleosporomycetidae</taxon>
        <taxon>Pleosporales</taxon>
        <taxon>Lophiotremataceae</taxon>
        <taxon>Lophiotrema</taxon>
    </lineage>
</organism>
<reference evidence="2" key="1">
    <citation type="journal article" date="2020" name="Stud. Mycol.">
        <title>101 Dothideomycetes genomes: a test case for predicting lifestyles and emergence of pathogens.</title>
        <authorList>
            <person name="Haridas S."/>
            <person name="Albert R."/>
            <person name="Binder M."/>
            <person name="Bloem J."/>
            <person name="Labutti K."/>
            <person name="Salamov A."/>
            <person name="Andreopoulos B."/>
            <person name="Baker S."/>
            <person name="Barry K."/>
            <person name="Bills G."/>
            <person name="Bluhm B."/>
            <person name="Cannon C."/>
            <person name="Castanera R."/>
            <person name="Culley D."/>
            <person name="Daum C."/>
            <person name="Ezra D."/>
            <person name="Gonzalez J."/>
            <person name="Henrissat B."/>
            <person name="Kuo A."/>
            <person name="Liang C."/>
            <person name="Lipzen A."/>
            <person name="Lutzoni F."/>
            <person name="Magnuson J."/>
            <person name="Mondo S."/>
            <person name="Nolan M."/>
            <person name="Ohm R."/>
            <person name="Pangilinan J."/>
            <person name="Park H.-J."/>
            <person name="Ramirez L."/>
            <person name="Alfaro M."/>
            <person name="Sun H."/>
            <person name="Tritt A."/>
            <person name="Yoshinaga Y."/>
            <person name="Zwiers L.-H."/>
            <person name="Turgeon B."/>
            <person name="Goodwin S."/>
            <person name="Spatafora J."/>
            <person name="Crous P."/>
            <person name="Grigoriev I."/>
        </authorList>
    </citation>
    <scope>NUCLEOTIDE SEQUENCE</scope>
    <source>
        <strain evidence="2">CBS 627.86</strain>
    </source>
</reference>
<dbReference type="GO" id="GO:0016491">
    <property type="term" value="F:oxidoreductase activity"/>
    <property type="evidence" value="ECO:0007669"/>
    <property type="project" value="UniProtKB-KW"/>
</dbReference>
<dbReference type="SUPFAM" id="SSF51735">
    <property type="entry name" value="NAD(P)-binding Rossmann-fold domains"/>
    <property type="match status" value="1"/>
</dbReference>
<dbReference type="Proteomes" id="UP000799770">
    <property type="component" value="Unassembled WGS sequence"/>
</dbReference>
<dbReference type="InterPro" id="IPR036291">
    <property type="entry name" value="NAD(P)-bd_dom_sf"/>
</dbReference>
<dbReference type="Gene3D" id="3.40.50.720">
    <property type="entry name" value="NAD(P)-binding Rossmann-like Domain"/>
    <property type="match status" value="1"/>
</dbReference>
<keyword evidence="1" id="KW-0560">Oxidoreductase</keyword>
<evidence type="ECO:0000313" key="3">
    <source>
        <dbReference type="Proteomes" id="UP000799770"/>
    </source>
</evidence>
<dbReference type="EMBL" id="ML977366">
    <property type="protein sequence ID" value="KAF2106110.1"/>
    <property type="molecule type" value="Genomic_DNA"/>
</dbReference>
<dbReference type="PRINTS" id="PR00081">
    <property type="entry name" value="GDHRDH"/>
</dbReference>
<accession>A0A6A5YGP3</accession>
<keyword evidence="3" id="KW-1185">Reference proteome</keyword>
<proteinExistence type="predicted"/>
<evidence type="ECO:0000313" key="2">
    <source>
        <dbReference type="EMBL" id="KAF2106110.1"/>
    </source>
</evidence>
<dbReference type="AlphaFoldDB" id="A0A6A5YGP3"/>